<dbReference type="CDD" id="cd00552">
    <property type="entry name" value="RaiA"/>
    <property type="match status" value="1"/>
</dbReference>
<dbReference type="InterPro" id="IPR036567">
    <property type="entry name" value="RHF-like"/>
</dbReference>
<proteinExistence type="inferred from homology"/>
<organism evidence="6 7">
    <name type="scientific">Sinobacterium norvegicum</name>
    <dbReference type="NCBI Taxonomy" id="1641715"/>
    <lineage>
        <taxon>Bacteria</taxon>
        <taxon>Pseudomonadati</taxon>
        <taxon>Pseudomonadota</taxon>
        <taxon>Gammaproteobacteria</taxon>
        <taxon>Cellvibrionales</taxon>
        <taxon>Spongiibacteraceae</taxon>
        <taxon>Sinobacterium</taxon>
    </lineage>
</organism>
<evidence type="ECO:0000313" key="7">
    <source>
        <dbReference type="Proteomes" id="UP000838100"/>
    </source>
</evidence>
<dbReference type="PANTHER" id="PTHR33231:SF1">
    <property type="entry name" value="30S RIBOSOMAL PROTEIN"/>
    <property type="match status" value="1"/>
</dbReference>
<evidence type="ECO:0000256" key="4">
    <source>
        <dbReference type="ARBA" id="ARBA00041148"/>
    </source>
</evidence>
<dbReference type="Gene3D" id="3.30.160.100">
    <property type="entry name" value="Ribosome hibernation promotion factor-like"/>
    <property type="match status" value="1"/>
</dbReference>
<dbReference type="PANTHER" id="PTHR33231">
    <property type="entry name" value="30S RIBOSOMAL PROTEIN"/>
    <property type="match status" value="1"/>
</dbReference>
<dbReference type="Pfam" id="PF02482">
    <property type="entry name" value="Ribosomal_S30AE"/>
    <property type="match status" value="1"/>
</dbReference>
<dbReference type="NCBIfam" id="TIGR00741">
    <property type="entry name" value="yfiA"/>
    <property type="match status" value="1"/>
</dbReference>
<keyword evidence="1" id="KW-0810">Translation regulation</keyword>
<dbReference type="EMBL" id="CAKLPX010000007">
    <property type="protein sequence ID" value="CAH0993331.1"/>
    <property type="molecule type" value="Genomic_DNA"/>
</dbReference>
<dbReference type="Proteomes" id="UP000838100">
    <property type="component" value="Unassembled WGS sequence"/>
</dbReference>
<dbReference type="RefSeq" id="WP_237446013.1">
    <property type="nucleotide sequence ID" value="NZ_CAKLPX010000007.1"/>
</dbReference>
<comment type="caution">
    <text evidence="6">The sequence shown here is derived from an EMBL/GenBank/DDBJ whole genome shotgun (WGS) entry which is preliminary data.</text>
</comment>
<comment type="similarity">
    <text evidence="2">Belongs to the HPF/YfiA ribosome-associated protein family. Short HPF subfamily.</text>
</comment>
<gene>
    <name evidence="6" type="primary">hpf</name>
    <name evidence="6" type="ORF">SIN8267_03479</name>
</gene>
<protein>
    <recommendedName>
        <fullName evidence="4">Ribosome hibernation promoting factor</fullName>
    </recommendedName>
    <alternativeName>
        <fullName evidence="5">Hibernation factor HPF</fullName>
    </alternativeName>
</protein>
<evidence type="ECO:0000256" key="2">
    <source>
        <dbReference type="ARBA" id="ARBA00038434"/>
    </source>
</evidence>
<dbReference type="SUPFAM" id="SSF69754">
    <property type="entry name" value="Ribosome binding protein Y (YfiA homologue)"/>
    <property type="match status" value="1"/>
</dbReference>
<sequence length="100" mass="11134">MQIHISGHHVDVTEALHEYVTNKFGRLSRHSDSITNSHVTLTVEKTRHRADATIHVTGADIAASSEAADMYAAIDLLTDKLDRQLLKYKEKQTASNHGSR</sequence>
<reference evidence="6" key="1">
    <citation type="submission" date="2021-12" db="EMBL/GenBank/DDBJ databases">
        <authorList>
            <person name="Rodrigo-Torres L."/>
            <person name="Arahal R. D."/>
            <person name="Lucena T."/>
        </authorList>
    </citation>
    <scope>NUCLEOTIDE SEQUENCE</scope>
    <source>
        <strain evidence="6">CECT 8267</strain>
    </source>
</reference>
<accession>A0ABM9AJU2</accession>
<evidence type="ECO:0000256" key="3">
    <source>
        <dbReference type="ARBA" id="ARBA00038695"/>
    </source>
</evidence>
<evidence type="ECO:0000256" key="1">
    <source>
        <dbReference type="ARBA" id="ARBA00022845"/>
    </source>
</evidence>
<comment type="subunit">
    <text evidence="3">Associates exclusively with 100S ribosomes, which are dimers of 70S ribosomes.</text>
</comment>
<dbReference type="InterPro" id="IPR003489">
    <property type="entry name" value="RHF/RaiA"/>
</dbReference>
<evidence type="ECO:0000256" key="5">
    <source>
        <dbReference type="ARBA" id="ARBA00041319"/>
    </source>
</evidence>
<evidence type="ECO:0000313" key="6">
    <source>
        <dbReference type="EMBL" id="CAH0993331.1"/>
    </source>
</evidence>
<dbReference type="InterPro" id="IPR050574">
    <property type="entry name" value="HPF/YfiA_ribosome-assoc"/>
</dbReference>
<keyword evidence="7" id="KW-1185">Reference proteome</keyword>
<name>A0ABM9AJU2_9GAMM</name>